<dbReference type="Pfam" id="PF13646">
    <property type="entry name" value="HEAT_2"/>
    <property type="match status" value="1"/>
</dbReference>
<dbReference type="SUPFAM" id="SSF52172">
    <property type="entry name" value="CheY-like"/>
    <property type="match status" value="1"/>
</dbReference>
<comment type="caution">
    <text evidence="1">The sequence shown here is derived from an EMBL/GenBank/DDBJ whole genome shotgun (WGS) entry which is preliminary data.</text>
</comment>
<dbReference type="InterPro" id="IPR011989">
    <property type="entry name" value="ARM-like"/>
</dbReference>
<dbReference type="Gene3D" id="1.25.10.10">
    <property type="entry name" value="Leucine-rich Repeat Variant"/>
    <property type="match status" value="1"/>
</dbReference>
<accession>A0ABQ5Q6G9</accession>
<sequence>MESGMALPLRHMPLTPLDELRSLLGAHAEGDNAFQVRLHQLLQQLKQQALPELGARLLSPTATPGLKRTLYGATAKFDWPEWVPHLLKALQQEPDLGVFDEGCSALGRLELRSAREGLLRLAAQRADGDRQLILKRELTAMEATQPLAFYLGRLMEGQGNPRLAHQGARCLATLAEPADLPALLEALPGADPLAHRLLLRAIAELPGGEAGERLLDLFQDTFRALRDLELLEGMTGRLPSVARTAARTELLETLEARLASRAPGEFEALRAALAAGEAGDPARPMERLRPLAEGPLETFLVEALTTLLEGKIARFNAMLTEAQERAARGRGLASAALTQVCEGLVRQVAAGHLARERALPVLQSAFASYAHSEGLDQAFCQLVHPEDGAALDLVLRIPDTRRRGGCLDALGAREEDGFMPFFLRAMEDPIVDVGQRAIHHLGKLPSAYPAVLSLLESGQPEQIRIALRVFGENATKAAAGPLMTFLRGDVRDDLVVEAVESLAAIRHPDSASLLLELLHDGKPARLQQALVEALALLATPQAGRGLLEKAASLKLPTVLIVALEGALAAFPGFDRAFPTEDLPALEHLIARCCDDREGEGQRLRAILASQDLYCFDQDLYARLKDRFSDFLFELRTKSEWDRDTNDRVAAVLKELGRRSASLGHIAAKEEKVRALIQAVPPFGPARAEALLALREALQDSEFIMRGEFAAEIADFLTREFARKGQEWRELARLCEIGGLTRQASLTDLIREQYIQAQGLGLRSAAKGALLALGLEEADLSRRPKVRTILLLEPSAFFRKRLMPVLQDRWEVREAGTRAEAGTLLAEQPVDLLISEQVESGADLRPWLKIQCEARRSRWVLLATAARDPAPEGSEGWLLGILHKPFTPEQLLKALEP</sequence>
<dbReference type="InterPro" id="IPR016024">
    <property type="entry name" value="ARM-type_fold"/>
</dbReference>
<proteinExistence type="predicted"/>
<dbReference type="Proteomes" id="UP001165089">
    <property type="component" value="Unassembled WGS sequence"/>
</dbReference>
<dbReference type="SUPFAM" id="SSF48371">
    <property type="entry name" value="ARM repeat"/>
    <property type="match status" value="1"/>
</dbReference>
<dbReference type="InterPro" id="IPR011006">
    <property type="entry name" value="CheY-like_superfamily"/>
</dbReference>
<dbReference type="EMBL" id="BSDD01000002">
    <property type="protein sequence ID" value="GLH70011.1"/>
    <property type="molecule type" value="Genomic_DNA"/>
</dbReference>
<evidence type="ECO:0000313" key="1">
    <source>
        <dbReference type="EMBL" id="GLH70011.1"/>
    </source>
</evidence>
<gene>
    <name evidence="1" type="ORF">GETHPA_15440</name>
</gene>
<evidence type="ECO:0008006" key="3">
    <source>
        <dbReference type="Google" id="ProtNLM"/>
    </source>
</evidence>
<reference evidence="1 2" key="1">
    <citation type="journal article" date="2023" name="Antonie Van Leeuwenhoek">
        <title>Mesoterricola silvestris gen. nov., sp. nov., Mesoterricola sediminis sp. nov., Geothrix oryzae sp. nov., Geothrix edaphica sp. nov., Geothrix rubra sp. nov., and Geothrix limicola sp. nov., six novel members of Acidobacteriota isolated from soils.</title>
        <authorList>
            <person name="Itoh H."/>
            <person name="Sugisawa Y."/>
            <person name="Mise K."/>
            <person name="Xu Z."/>
            <person name="Kuniyasu M."/>
            <person name="Ushijima N."/>
            <person name="Kawano K."/>
            <person name="Kobayashi E."/>
            <person name="Shiratori Y."/>
            <person name="Masuda Y."/>
            <person name="Senoo K."/>
        </authorList>
    </citation>
    <scope>NUCLEOTIDE SEQUENCE [LARGE SCALE GENOMIC DNA]</scope>
    <source>
        <strain evidence="1 2">Red803</strain>
    </source>
</reference>
<organism evidence="1 2">
    <name type="scientific">Geothrix rubra</name>
    <dbReference type="NCBI Taxonomy" id="2927977"/>
    <lineage>
        <taxon>Bacteria</taxon>
        <taxon>Pseudomonadati</taxon>
        <taxon>Acidobacteriota</taxon>
        <taxon>Holophagae</taxon>
        <taxon>Holophagales</taxon>
        <taxon>Holophagaceae</taxon>
        <taxon>Geothrix</taxon>
    </lineage>
</organism>
<protein>
    <recommendedName>
        <fullName evidence="3">Response regulatory domain-containing protein</fullName>
    </recommendedName>
</protein>
<name>A0ABQ5Q6G9_9BACT</name>
<evidence type="ECO:0000313" key="2">
    <source>
        <dbReference type="Proteomes" id="UP001165089"/>
    </source>
</evidence>
<keyword evidence="2" id="KW-1185">Reference proteome</keyword>